<dbReference type="eggNOG" id="ENOG5031EM5">
    <property type="taxonomic scope" value="Bacteria"/>
</dbReference>
<dbReference type="OrthoDB" id="4373605at2"/>
<reference evidence="1 2" key="1">
    <citation type="submission" date="2012-12" db="EMBL/GenBank/DDBJ databases">
        <title>Whole genome shotgun sequence of Gordonia hirsuta NBRC 16056.</title>
        <authorList>
            <person name="Isaki-Nakamura S."/>
            <person name="Hosoyama A."/>
            <person name="Tsuchikane K."/>
            <person name="Katsumata H."/>
            <person name="Baba S."/>
            <person name="Yamazaki S."/>
            <person name="Fujita N."/>
        </authorList>
    </citation>
    <scope>NUCLEOTIDE SEQUENCE [LARGE SCALE GENOMIC DNA]</scope>
    <source>
        <strain evidence="1 2">NBRC 16056</strain>
    </source>
</reference>
<dbReference type="RefSeq" id="WP_005938682.1">
    <property type="nucleotide sequence ID" value="NZ_ATVK01000047.1"/>
</dbReference>
<gene>
    <name evidence="1" type="ORF">GOHSU_16_00930</name>
</gene>
<evidence type="ECO:0000313" key="2">
    <source>
        <dbReference type="Proteomes" id="UP000053405"/>
    </source>
</evidence>
<keyword evidence="2" id="KW-1185">Reference proteome</keyword>
<sequence length="172" mass="19135">MSEDYDEEFVGCGTWEEMTAWLSESLPEIPTGVTIDFGPKDFRIDDDALDDDFEEPIEAVCAQIVVLKHGRYLVRRSQVVMEPTSYVDHDAGAATPNLWFDEDPTSDCTNGAIYVDDPGLAADICVTWLASETGQTDPREFGFDITVADHLPGMPEVGGQWTIDDFLRRLGH</sequence>
<comment type="caution">
    <text evidence="1">The sequence shown here is derived from an EMBL/GenBank/DDBJ whole genome shotgun (WGS) entry which is preliminary data.</text>
</comment>
<dbReference type="EMBL" id="BANT01000016">
    <property type="protein sequence ID" value="GAC57135.1"/>
    <property type="molecule type" value="Genomic_DNA"/>
</dbReference>
<name>L7L7K4_9ACTN</name>
<dbReference type="Proteomes" id="UP000053405">
    <property type="component" value="Unassembled WGS sequence"/>
</dbReference>
<organism evidence="1 2">
    <name type="scientific">Gordonia hirsuta DSM 44140 = NBRC 16056</name>
    <dbReference type="NCBI Taxonomy" id="1121927"/>
    <lineage>
        <taxon>Bacteria</taxon>
        <taxon>Bacillati</taxon>
        <taxon>Actinomycetota</taxon>
        <taxon>Actinomycetes</taxon>
        <taxon>Mycobacteriales</taxon>
        <taxon>Gordoniaceae</taxon>
        <taxon>Gordonia</taxon>
    </lineage>
</organism>
<accession>L7L7K4</accession>
<dbReference type="STRING" id="1121927.GOHSU_16_00930"/>
<proteinExistence type="predicted"/>
<evidence type="ECO:0000313" key="1">
    <source>
        <dbReference type="EMBL" id="GAC57135.1"/>
    </source>
</evidence>
<dbReference type="AlphaFoldDB" id="L7L7K4"/>
<protein>
    <submittedName>
        <fullName evidence="1">Uncharacterized protein</fullName>
    </submittedName>
</protein>